<feature type="domain" description="Mannitol dehydrogenase C-terminal" evidence="3">
    <location>
        <begin position="293"/>
        <end position="484"/>
    </location>
</feature>
<accession>A0A222G9W2</accession>
<dbReference type="EMBL" id="CP020465">
    <property type="protein sequence ID" value="ASP48647.1"/>
    <property type="molecule type" value="Genomic_DNA"/>
</dbReference>
<dbReference type="Gene3D" id="3.40.50.720">
    <property type="entry name" value="NAD(P)-binding Rossmann-like Domain"/>
    <property type="match status" value="1"/>
</dbReference>
<dbReference type="GO" id="GO:0016616">
    <property type="term" value="F:oxidoreductase activity, acting on the CH-OH group of donors, NAD or NADP as acceptor"/>
    <property type="evidence" value="ECO:0007669"/>
    <property type="project" value="TreeGrafter"/>
</dbReference>
<evidence type="ECO:0000256" key="1">
    <source>
        <dbReference type="ARBA" id="ARBA00023002"/>
    </source>
</evidence>
<evidence type="ECO:0000259" key="2">
    <source>
        <dbReference type="Pfam" id="PF01232"/>
    </source>
</evidence>
<dbReference type="InterPro" id="IPR013118">
    <property type="entry name" value="Mannitol_DH_C"/>
</dbReference>
<dbReference type="InterPro" id="IPR050988">
    <property type="entry name" value="Mannitol_DH/Oxidoreductase"/>
</dbReference>
<dbReference type="PANTHER" id="PTHR43362">
    <property type="entry name" value="MANNITOL DEHYDROGENASE DSF1-RELATED"/>
    <property type="match status" value="1"/>
</dbReference>
<gene>
    <name evidence="4" type="ORF">B5D82_13240</name>
</gene>
<dbReference type="SUPFAM" id="SSF48179">
    <property type="entry name" value="6-phosphogluconate dehydrogenase C-terminal domain-like"/>
    <property type="match status" value="1"/>
</dbReference>
<feature type="domain" description="Mannitol dehydrogenase N-terminal" evidence="2">
    <location>
        <begin position="40"/>
        <end position="284"/>
    </location>
</feature>
<reference evidence="4 5" key="1">
    <citation type="submission" date="2017-08" db="EMBL/GenBank/DDBJ databases">
        <title>Complete genome of Colwellia sp. NB097-1, a psychrophile bacterium ioslated from Bering Sea.</title>
        <authorList>
            <person name="Chen X."/>
        </authorList>
    </citation>
    <scope>NUCLEOTIDE SEQUENCE [LARGE SCALE GENOMIC DNA]</scope>
    <source>
        <strain evidence="4 5">NB097-1</strain>
    </source>
</reference>
<dbReference type="OrthoDB" id="271711at2"/>
<keyword evidence="1" id="KW-0560">Oxidoreductase</keyword>
<dbReference type="InterPro" id="IPR013131">
    <property type="entry name" value="Mannitol_DH_N"/>
</dbReference>
<protein>
    <submittedName>
        <fullName evidence="4">Mannitol dehydrogenase family protein</fullName>
    </submittedName>
</protein>
<evidence type="ECO:0000313" key="5">
    <source>
        <dbReference type="Proteomes" id="UP000202259"/>
    </source>
</evidence>
<dbReference type="Gene3D" id="1.10.1040.10">
    <property type="entry name" value="N-(1-d-carboxylethyl)-l-norvaline Dehydrogenase, domain 2"/>
    <property type="match status" value="1"/>
</dbReference>
<sequence length="501" mass="55537">MDLALNQRHLSQITTQITTQIADIQAISTPKYDRENTDIGIVHLGPGAFHRAHQAVYTENAMNLSGGNWGICGVSLRSATARDVLAEQDNLYTLAILDKNISYQIIGAIKEILVASEQSDEVITRMSLASTKLVTLTITEKGYCLAADGSLDLSHEDIKHDLENPTAPISAIGFIVESLKQRKLNGVKAFNVLSCDNVSGNGDKLRRAVLDYAKQFDASLRAWIDTHVAFPNAMVDSITPKTESYTIESVSKAIGLQDNWPIQREEFTQWVIDSNWQGDRPDWENVGVIFTNDVEGFEKAKLRLLNCLHSTLAYAGSLAGFETVFDVTSDKGFYQFITKLATEEIIGSFTAPKELDVTAYSHDIIQRFLNPNIRHLLAQIAFDGSQKIQMRVLPTIEDNLTLGRSTKLLSLSLACWFEFICQALKSGKEIVDPMANDFANMPALLSNDVREVIEAFLSIESIFGQTFKNNKQLKAQLVDSLTTLRIGDIKNISKIVDQLSA</sequence>
<dbReference type="InterPro" id="IPR036291">
    <property type="entry name" value="NAD(P)-bd_dom_sf"/>
</dbReference>
<dbReference type="Pfam" id="PF08125">
    <property type="entry name" value="Mannitol_dh_C"/>
    <property type="match status" value="1"/>
</dbReference>
<dbReference type="InterPro" id="IPR000669">
    <property type="entry name" value="Mannitol_DH"/>
</dbReference>
<dbReference type="SUPFAM" id="SSF51735">
    <property type="entry name" value="NAD(P)-binding Rossmann-fold domains"/>
    <property type="match status" value="1"/>
</dbReference>
<dbReference type="KEGG" id="cber:B5D82_13240"/>
<dbReference type="AlphaFoldDB" id="A0A222G9W2"/>
<dbReference type="PANTHER" id="PTHR43362:SF1">
    <property type="entry name" value="MANNITOL DEHYDROGENASE 2-RELATED"/>
    <property type="match status" value="1"/>
</dbReference>
<dbReference type="InterPro" id="IPR013328">
    <property type="entry name" value="6PGD_dom2"/>
</dbReference>
<dbReference type="Proteomes" id="UP000202259">
    <property type="component" value="Chromosome"/>
</dbReference>
<dbReference type="Pfam" id="PF01232">
    <property type="entry name" value="Mannitol_dh"/>
    <property type="match status" value="1"/>
</dbReference>
<organism evidence="4 5">
    <name type="scientific">Cognaticolwellia beringensis</name>
    <dbReference type="NCBI Taxonomy" id="1967665"/>
    <lineage>
        <taxon>Bacteria</taxon>
        <taxon>Pseudomonadati</taxon>
        <taxon>Pseudomonadota</taxon>
        <taxon>Gammaproteobacteria</taxon>
        <taxon>Alteromonadales</taxon>
        <taxon>Colwelliaceae</taxon>
        <taxon>Cognaticolwellia</taxon>
    </lineage>
</organism>
<proteinExistence type="predicted"/>
<keyword evidence="5" id="KW-1185">Reference proteome</keyword>
<evidence type="ECO:0000313" key="4">
    <source>
        <dbReference type="EMBL" id="ASP48647.1"/>
    </source>
</evidence>
<dbReference type="RefSeq" id="WP_081152155.1">
    <property type="nucleotide sequence ID" value="NZ_CP020465.1"/>
</dbReference>
<dbReference type="PRINTS" id="PR00084">
    <property type="entry name" value="MTLDHDRGNASE"/>
</dbReference>
<evidence type="ECO:0000259" key="3">
    <source>
        <dbReference type="Pfam" id="PF08125"/>
    </source>
</evidence>
<name>A0A222G9W2_9GAMM</name>
<dbReference type="InterPro" id="IPR008927">
    <property type="entry name" value="6-PGluconate_DH-like_C_sf"/>
</dbReference>